<sequence length="385" mass="41131">MVEPVNPLSEAEVADLRRLAEVSVTLIAEAQDPVSGAYPAAVGFEPYGGFCWFRDGAFIAEGMSRAGAVSSATAFHDWCAGVLKREAPAVASLVADVAAGSQPSDAELLPARYTLAGDRHDDGWWNYQVDGYGTWLWALRSHLARWELPVAPYVAAAETAVRYLAAVGDQTCRDWWEEHRDETHVSTLASVHGGLRAAASLGILPATADMAADRIGDLVSRAGVYDGALRKWLGSTAVDASLVVAGVPFELVPPSGPVMAATVDRVTSELSTPGGGVHRYRADTFYGGGQWPILAAFLGWHHAVAGSRDRAAELLRWIASTADSSGRLPEQVPPLLAPGVLPEWLDRWGPSARPLLWSHAMFLILASELAPMIINLSCRSDDTKG</sequence>
<dbReference type="Proteomes" id="UP000248764">
    <property type="component" value="Unassembled WGS sequence"/>
</dbReference>
<accession>A0A2W2BVD8</accession>
<dbReference type="InterPro" id="IPR011613">
    <property type="entry name" value="GH15-like"/>
</dbReference>
<feature type="domain" description="GH15-like" evidence="1">
    <location>
        <begin position="25"/>
        <end position="290"/>
    </location>
</feature>
<dbReference type="InterPro" id="IPR012341">
    <property type="entry name" value="6hp_glycosidase-like_sf"/>
</dbReference>
<keyword evidence="3" id="KW-1185">Reference proteome</keyword>
<proteinExistence type="predicted"/>
<protein>
    <submittedName>
        <fullName evidence="2">Glycoside hydrolase family 15</fullName>
    </submittedName>
</protein>
<dbReference type="PANTHER" id="PTHR31616:SF0">
    <property type="entry name" value="GLUCAN 1,4-ALPHA-GLUCOSIDASE"/>
    <property type="match status" value="1"/>
</dbReference>
<name>A0A2W2BVD8_9ACTN</name>
<dbReference type="PANTHER" id="PTHR31616">
    <property type="entry name" value="TREHALASE"/>
    <property type="match status" value="1"/>
</dbReference>
<evidence type="ECO:0000259" key="1">
    <source>
        <dbReference type="Pfam" id="PF00723"/>
    </source>
</evidence>
<evidence type="ECO:0000313" key="3">
    <source>
        <dbReference type="Proteomes" id="UP000248764"/>
    </source>
</evidence>
<dbReference type="Pfam" id="PF00723">
    <property type="entry name" value="Glyco_hydro_15"/>
    <property type="match status" value="1"/>
</dbReference>
<comment type="caution">
    <text evidence="2">The sequence shown here is derived from an EMBL/GenBank/DDBJ whole genome shotgun (WGS) entry which is preliminary data.</text>
</comment>
<dbReference type="InterPro" id="IPR008928">
    <property type="entry name" value="6-hairpin_glycosidase_sf"/>
</dbReference>
<dbReference type="SUPFAM" id="SSF48208">
    <property type="entry name" value="Six-hairpin glycosidases"/>
    <property type="match status" value="1"/>
</dbReference>
<dbReference type="RefSeq" id="WP_111258365.1">
    <property type="nucleotide sequence ID" value="NZ_POTW01000127.1"/>
</dbReference>
<dbReference type="EMBL" id="POTW01000127">
    <property type="protein sequence ID" value="PZF79607.1"/>
    <property type="molecule type" value="Genomic_DNA"/>
</dbReference>
<reference evidence="2 3" key="1">
    <citation type="submission" date="2018-01" db="EMBL/GenBank/DDBJ databases">
        <title>Draft genome sequence of Jiangella sp. GTF31.</title>
        <authorList>
            <person name="Sahin N."/>
            <person name="Ay H."/>
            <person name="Saygin H."/>
        </authorList>
    </citation>
    <scope>NUCLEOTIDE SEQUENCE [LARGE SCALE GENOMIC DNA]</scope>
    <source>
        <strain evidence="2 3">GTF31</strain>
    </source>
</reference>
<dbReference type="GO" id="GO:0005975">
    <property type="term" value="P:carbohydrate metabolic process"/>
    <property type="evidence" value="ECO:0007669"/>
    <property type="project" value="InterPro"/>
</dbReference>
<keyword evidence="2" id="KW-0378">Hydrolase</keyword>
<dbReference type="GO" id="GO:0004553">
    <property type="term" value="F:hydrolase activity, hydrolyzing O-glycosyl compounds"/>
    <property type="evidence" value="ECO:0007669"/>
    <property type="project" value="UniProtKB-ARBA"/>
</dbReference>
<dbReference type="AlphaFoldDB" id="A0A2W2BVD8"/>
<dbReference type="Gene3D" id="1.50.10.10">
    <property type="match status" value="1"/>
</dbReference>
<evidence type="ECO:0000313" key="2">
    <source>
        <dbReference type="EMBL" id="PZF79607.1"/>
    </source>
</evidence>
<organism evidence="2 3">
    <name type="scientific">Jiangella anatolica</name>
    <dbReference type="NCBI Taxonomy" id="2670374"/>
    <lineage>
        <taxon>Bacteria</taxon>
        <taxon>Bacillati</taxon>
        <taxon>Actinomycetota</taxon>
        <taxon>Actinomycetes</taxon>
        <taxon>Jiangellales</taxon>
        <taxon>Jiangellaceae</taxon>
        <taxon>Jiangella</taxon>
    </lineage>
</organism>
<gene>
    <name evidence="2" type="ORF">C1I92_30300</name>
</gene>